<sequence>MQRIDAYSITRFVNHLAVYTDERRVGELFRLPDESLNDIRRVRQFFMINLRRGLDRAGSQRFRSSQQFQRFWLLLLPEHI</sequence>
<dbReference type="Proteomes" id="UP000078546">
    <property type="component" value="Unassembled WGS sequence"/>
</dbReference>
<name>A0A1A8WXV5_PLAOA</name>
<accession>A0A1A8WXV5</accession>
<dbReference type="AlphaFoldDB" id="A0A1A8WXV5"/>
<organism evidence="1 2">
    <name type="scientific">Plasmodium ovale curtisi</name>
    <dbReference type="NCBI Taxonomy" id="864141"/>
    <lineage>
        <taxon>Eukaryota</taxon>
        <taxon>Sar</taxon>
        <taxon>Alveolata</taxon>
        <taxon>Apicomplexa</taxon>
        <taxon>Aconoidasida</taxon>
        <taxon>Haemosporida</taxon>
        <taxon>Plasmodiidae</taxon>
        <taxon>Plasmodium</taxon>
        <taxon>Plasmodium (Plasmodium)</taxon>
    </lineage>
</organism>
<evidence type="ECO:0000313" key="2">
    <source>
        <dbReference type="Proteomes" id="UP000078546"/>
    </source>
</evidence>
<dbReference type="EMBL" id="FLQV01000754">
    <property type="protein sequence ID" value="SBS97796.1"/>
    <property type="molecule type" value="Genomic_DNA"/>
</dbReference>
<proteinExistence type="predicted"/>
<protein>
    <submittedName>
        <fullName evidence="1">Uncharacterized protein</fullName>
    </submittedName>
</protein>
<evidence type="ECO:0000313" key="1">
    <source>
        <dbReference type="EMBL" id="SBS97796.1"/>
    </source>
</evidence>
<gene>
    <name evidence="1" type="ORF">POVCU1_041070</name>
</gene>
<reference evidence="2" key="1">
    <citation type="submission" date="2016-05" db="EMBL/GenBank/DDBJ databases">
        <authorList>
            <person name="Naeem Raeece"/>
        </authorList>
    </citation>
    <scope>NUCLEOTIDE SEQUENCE [LARGE SCALE GENOMIC DNA]</scope>
</reference>